<reference evidence="2 3" key="1">
    <citation type="journal article" date="2024" name="Plant J.">
        <title>Genome sequences and population genomics reveal climatic adaptation and genomic divergence between two closely related sweetgum species.</title>
        <authorList>
            <person name="Xu W.Q."/>
            <person name="Ren C.Q."/>
            <person name="Zhang X.Y."/>
            <person name="Comes H.P."/>
            <person name="Liu X.H."/>
            <person name="Li Y.G."/>
            <person name="Kettle C.J."/>
            <person name="Jalonen R."/>
            <person name="Gaisberger H."/>
            <person name="Ma Y.Z."/>
            <person name="Qiu Y.X."/>
        </authorList>
    </citation>
    <scope>NUCLEOTIDE SEQUENCE [LARGE SCALE GENOMIC DNA]</scope>
    <source>
        <strain evidence="2">Hangzhou</strain>
    </source>
</reference>
<evidence type="ECO:0000313" key="2">
    <source>
        <dbReference type="EMBL" id="KAK9293054.1"/>
    </source>
</evidence>
<dbReference type="EMBL" id="JBBPBK010000001">
    <property type="protein sequence ID" value="KAK9293054.1"/>
    <property type="molecule type" value="Genomic_DNA"/>
</dbReference>
<evidence type="ECO:0000259" key="1">
    <source>
        <dbReference type="Pfam" id="PF13968"/>
    </source>
</evidence>
<name>A0AAP0SCA2_LIQFO</name>
<dbReference type="AlphaFoldDB" id="A0AAP0SCA2"/>
<comment type="caution">
    <text evidence="2">The sequence shown here is derived from an EMBL/GenBank/DDBJ whole genome shotgun (WGS) entry which is preliminary data.</text>
</comment>
<sequence>MERGLGFSGQLSTEHLKHSLLPTPDPKAEYTLDSINIHTAEAAIIELHDAYFLFKIYRRLYADLPIDIRQFKKSENLFSSDEVVDNFKVIELELGFLYDELYTKDIFCVFCCGHLSSLHQLHFHYFGIRGLLDH</sequence>
<protein>
    <recommendedName>
        <fullName evidence="1">DUF4220 domain-containing protein</fullName>
    </recommendedName>
</protein>
<dbReference type="Proteomes" id="UP001415857">
    <property type="component" value="Unassembled WGS sequence"/>
</dbReference>
<keyword evidence="3" id="KW-1185">Reference proteome</keyword>
<gene>
    <name evidence="2" type="ORF">L1049_021038</name>
</gene>
<feature type="domain" description="DUF4220" evidence="1">
    <location>
        <begin position="13"/>
        <end position="117"/>
    </location>
</feature>
<dbReference type="Pfam" id="PF13968">
    <property type="entry name" value="DUF4220"/>
    <property type="match status" value="1"/>
</dbReference>
<dbReference type="InterPro" id="IPR025315">
    <property type="entry name" value="DUF4220"/>
</dbReference>
<evidence type="ECO:0000313" key="3">
    <source>
        <dbReference type="Proteomes" id="UP001415857"/>
    </source>
</evidence>
<organism evidence="2 3">
    <name type="scientific">Liquidambar formosana</name>
    <name type="common">Formosan gum</name>
    <dbReference type="NCBI Taxonomy" id="63359"/>
    <lineage>
        <taxon>Eukaryota</taxon>
        <taxon>Viridiplantae</taxon>
        <taxon>Streptophyta</taxon>
        <taxon>Embryophyta</taxon>
        <taxon>Tracheophyta</taxon>
        <taxon>Spermatophyta</taxon>
        <taxon>Magnoliopsida</taxon>
        <taxon>eudicotyledons</taxon>
        <taxon>Gunneridae</taxon>
        <taxon>Pentapetalae</taxon>
        <taxon>Saxifragales</taxon>
        <taxon>Altingiaceae</taxon>
        <taxon>Liquidambar</taxon>
    </lineage>
</organism>
<proteinExistence type="predicted"/>
<accession>A0AAP0SCA2</accession>